<keyword evidence="7" id="KW-0175">Coiled coil</keyword>
<sequence length="702" mass="79017">MQVLYTTLQERYMIPRRLLVTGTPVQNNLSELWALLHFCMPLVFGALEDFVTTFKQAAGDNGSADDKSFKLLRDIIHVFMLRRTKAFLVQNGTLTLPLLSEVTVLAPLVPLQKKIYVSVLRKELPKLLLNFAGTSQHQSLQNIVVQLRKACSHPYLFSGVEPEPFEEGEHLVQASGKLLILDVLLQKLHSNGHRVLIFAQMTRTLDILQDYLGLRGYSYERLDGSVRAEERFAALQRFSEKYSGVHESSNIENPNDDGHKAFVFLISTRAGGVGLNLMAADTVIFYEQDWNPQVDKQALQRAHRIGQLHHVLAINIVTENTVEEVIMHRAKRKLQLTRNVIGPDDSDLGENGSEDVARNDLRSMIIYGLHKFDPSEDVEKSSNETGYTEMKSMAEKVLDTRLHGSVNMVDERFKTDSRGRTEIDSIYIYDGNDVSSGKYNESNLHYDKNADEAAFESWMNKAKDGSLNDELVNDVRGRNKASCHNELEEARAEKRRKTEDKKLAKWEALGYRSLAVEDVSERLSIEPNSNSGEVQFVFGDCTNPIKGHSKEATIIFSCVDNSGNWGSGGMFDALSNVSQKVPDAYLKAHECQDLHSGDLHLIRISGQCLGEHESGPANEGSQWVALAVVQTYNPRRKVPRSDISLADLEVCLKKASISAFQESASIHMPRIGFRSGDKRTEWYVVERLLHKYAAIYGVKIYV</sequence>
<evidence type="ECO:0000256" key="4">
    <source>
        <dbReference type="ARBA" id="ARBA00022801"/>
    </source>
</evidence>
<comment type="caution">
    <text evidence="9">The sequence shown here is derived from an EMBL/GenBank/DDBJ whole genome shotgun (WGS) entry which is preliminary data.</text>
</comment>
<dbReference type="GO" id="GO:0005634">
    <property type="term" value="C:nucleus"/>
    <property type="evidence" value="ECO:0007669"/>
    <property type="project" value="UniProtKB-SubCell"/>
</dbReference>
<protein>
    <recommendedName>
        <fullName evidence="8">Helicase C-terminal domain-containing protein</fullName>
    </recommendedName>
</protein>
<keyword evidence="5" id="KW-0067">ATP-binding</keyword>
<dbReference type="PROSITE" id="PS51194">
    <property type="entry name" value="HELICASE_CTER"/>
    <property type="match status" value="1"/>
</dbReference>
<evidence type="ECO:0000256" key="5">
    <source>
        <dbReference type="ARBA" id="ARBA00022840"/>
    </source>
</evidence>
<dbReference type="GO" id="GO:0016787">
    <property type="term" value="F:hydrolase activity"/>
    <property type="evidence" value="ECO:0007669"/>
    <property type="project" value="UniProtKB-KW"/>
</dbReference>
<dbReference type="InterPro" id="IPR043472">
    <property type="entry name" value="Macro_dom-like"/>
</dbReference>
<gene>
    <name evidence="9" type="ORF">KI387_012099</name>
</gene>
<evidence type="ECO:0000259" key="8">
    <source>
        <dbReference type="PROSITE" id="PS51194"/>
    </source>
</evidence>
<feature type="non-terminal residue" evidence="9">
    <location>
        <position position="702"/>
    </location>
</feature>
<dbReference type="Gene3D" id="3.40.220.10">
    <property type="entry name" value="Leucine Aminopeptidase, subunit E, domain 1"/>
    <property type="match status" value="1"/>
</dbReference>
<dbReference type="GO" id="GO:0006281">
    <property type="term" value="P:DNA repair"/>
    <property type="evidence" value="ECO:0007669"/>
    <property type="project" value="InterPro"/>
</dbReference>
<evidence type="ECO:0000256" key="1">
    <source>
        <dbReference type="ARBA" id="ARBA00004123"/>
    </source>
</evidence>
<dbReference type="InterPro" id="IPR000330">
    <property type="entry name" value="SNF2_N"/>
</dbReference>
<keyword evidence="4" id="KW-0378">Hydrolase</keyword>
<dbReference type="CDD" id="cd18793">
    <property type="entry name" value="SF2_C_SNF"/>
    <property type="match status" value="1"/>
</dbReference>
<keyword evidence="6" id="KW-0539">Nucleus</keyword>
<evidence type="ECO:0000256" key="6">
    <source>
        <dbReference type="ARBA" id="ARBA00023242"/>
    </source>
</evidence>
<evidence type="ECO:0000256" key="7">
    <source>
        <dbReference type="SAM" id="Coils"/>
    </source>
</evidence>
<dbReference type="PANTHER" id="PTHR47157:SF1">
    <property type="entry name" value="CHROMODOMAIN-HELICASE-DNA-BINDING PROTEIN 1-LIKE"/>
    <property type="match status" value="1"/>
</dbReference>
<comment type="similarity">
    <text evidence="2">Belongs to the SNF2/RAD54 helicase family.</text>
</comment>
<dbReference type="OMA" id="WQNELFR"/>
<keyword evidence="3" id="KW-0547">Nucleotide-binding</keyword>
<organism evidence="9 10">
    <name type="scientific">Taxus chinensis</name>
    <name type="common">Chinese yew</name>
    <name type="synonym">Taxus wallichiana var. chinensis</name>
    <dbReference type="NCBI Taxonomy" id="29808"/>
    <lineage>
        <taxon>Eukaryota</taxon>
        <taxon>Viridiplantae</taxon>
        <taxon>Streptophyta</taxon>
        <taxon>Embryophyta</taxon>
        <taxon>Tracheophyta</taxon>
        <taxon>Spermatophyta</taxon>
        <taxon>Pinopsida</taxon>
        <taxon>Pinidae</taxon>
        <taxon>Conifers II</taxon>
        <taxon>Cupressales</taxon>
        <taxon>Taxaceae</taxon>
        <taxon>Taxus</taxon>
    </lineage>
</organism>
<evidence type="ECO:0000256" key="3">
    <source>
        <dbReference type="ARBA" id="ARBA00022741"/>
    </source>
</evidence>
<dbReference type="GO" id="GO:0005524">
    <property type="term" value="F:ATP binding"/>
    <property type="evidence" value="ECO:0007669"/>
    <property type="project" value="UniProtKB-KW"/>
</dbReference>
<evidence type="ECO:0000313" key="10">
    <source>
        <dbReference type="Proteomes" id="UP000824469"/>
    </source>
</evidence>
<evidence type="ECO:0000313" key="9">
    <source>
        <dbReference type="EMBL" id="KAH9300516.1"/>
    </source>
</evidence>
<accession>A0AA38CFY0</accession>
<name>A0AA38CFY0_TAXCH</name>
<dbReference type="GO" id="GO:0006338">
    <property type="term" value="P:chromatin remodeling"/>
    <property type="evidence" value="ECO:0007669"/>
    <property type="project" value="InterPro"/>
</dbReference>
<dbReference type="InterPro" id="IPR038718">
    <property type="entry name" value="SNF2-like_sf"/>
</dbReference>
<dbReference type="Gene3D" id="3.40.50.10810">
    <property type="entry name" value="Tandem AAA-ATPase domain"/>
    <property type="match status" value="1"/>
</dbReference>
<dbReference type="AlphaFoldDB" id="A0AA38CFY0"/>
<dbReference type="SUPFAM" id="SSF52540">
    <property type="entry name" value="P-loop containing nucleoside triphosphate hydrolases"/>
    <property type="match status" value="2"/>
</dbReference>
<dbReference type="InterPro" id="IPR049730">
    <property type="entry name" value="SNF2/RAD54-like_C"/>
</dbReference>
<dbReference type="InterPro" id="IPR001650">
    <property type="entry name" value="Helicase_C-like"/>
</dbReference>
<dbReference type="EMBL" id="JAHRHJ020000009">
    <property type="protein sequence ID" value="KAH9300516.1"/>
    <property type="molecule type" value="Genomic_DNA"/>
</dbReference>
<evidence type="ECO:0000256" key="2">
    <source>
        <dbReference type="ARBA" id="ARBA00007025"/>
    </source>
</evidence>
<dbReference type="Pfam" id="PF00271">
    <property type="entry name" value="Helicase_C"/>
    <property type="match status" value="1"/>
</dbReference>
<comment type="subcellular location">
    <subcellularLocation>
        <location evidence="1">Nucleus</location>
    </subcellularLocation>
</comment>
<dbReference type="InterPro" id="IPR027417">
    <property type="entry name" value="P-loop_NTPase"/>
</dbReference>
<dbReference type="Pfam" id="PF00176">
    <property type="entry name" value="SNF2-rel_dom"/>
    <property type="match status" value="1"/>
</dbReference>
<dbReference type="Proteomes" id="UP000824469">
    <property type="component" value="Unassembled WGS sequence"/>
</dbReference>
<dbReference type="PANTHER" id="PTHR47157">
    <property type="entry name" value="CHROMODOMAIN-HELICASE-DNA-BINDING PROTEIN 1-LIKE"/>
    <property type="match status" value="1"/>
</dbReference>
<dbReference type="SMART" id="SM00490">
    <property type="entry name" value="HELICc"/>
    <property type="match status" value="1"/>
</dbReference>
<dbReference type="GO" id="GO:0003678">
    <property type="term" value="F:DNA helicase activity"/>
    <property type="evidence" value="ECO:0007669"/>
    <property type="project" value="InterPro"/>
</dbReference>
<dbReference type="InterPro" id="IPR031053">
    <property type="entry name" value="ALC1"/>
</dbReference>
<proteinExistence type="inferred from homology"/>
<dbReference type="SUPFAM" id="SSF52949">
    <property type="entry name" value="Macro domain-like"/>
    <property type="match status" value="1"/>
</dbReference>
<feature type="coiled-coil region" evidence="7">
    <location>
        <begin position="480"/>
        <end position="507"/>
    </location>
</feature>
<dbReference type="FunFam" id="3.40.50.300:FF:001488">
    <property type="entry name" value="Putative helicase CHR10"/>
    <property type="match status" value="1"/>
</dbReference>
<feature type="domain" description="Helicase C-terminal" evidence="8">
    <location>
        <begin position="180"/>
        <end position="354"/>
    </location>
</feature>
<keyword evidence="10" id="KW-1185">Reference proteome</keyword>
<dbReference type="Gene3D" id="3.40.50.300">
    <property type="entry name" value="P-loop containing nucleotide triphosphate hydrolases"/>
    <property type="match status" value="1"/>
</dbReference>
<reference evidence="9 10" key="1">
    <citation type="journal article" date="2021" name="Nat. Plants">
        <title>The Taxus genome provides insights into paclitaxel biosynthesis.</title>
        <authorList>
            <person name="Xiong X."/>
            <person name="Gou J."/>
            <person name="Liao Q."/>
            <person name="Li Y."/>
            <person name="Zhou Q."/>
            <person name="Bi G."/>
            <person name="Li C."/>
            <person name="Du R."/>
            <person name="Wang X."/>
            <person name="Sun T."/>
            <person name="Guo L."/>
            <person name="Liang H."/>
            <person name="Lu P."/>
            <person name="Wu Y."/>
            <person name="Zhang Z."/>
            <person name="Ro D.K."/>
            <person name="Shang Y."/>
            <person name="Huang S."/>
            <person name="Yan J."/>
        </authorList>
    </citation>
    <scope>NUCLEOTIDE SEQUENCE [LARGE SCALE GENOMIC DNA]</scope>
    <source>
        <strain evidence="9">Ta-2019</strain>
    </source>
</reference>